<keyword evidence="2" id="KW-1133">Transmembrane helix</keyword>
<accession>A0ABW2HEY2</accession>
<dbReference type="Proteomes" id="UP001596507">
    <property type="component" value="Unassembled WGS sequence"/>
</dbReference>
<keyword evidence="2" id="KW-0812">Transmembrane</keyword>
<evidence type="ECO:0000256" key="2">
    <source>
        <dbReference type="SAM" id="Phobius"/>
    </source>
</evidence>
<evidence type="ECO:0000313" key="3">
    <source>
        <dbReference type="EMBL" id="MFC7268518.1"/>
    </source>
</evidence>
<comment type="caution">
    <text evidence="3">The sequence shown here is derived from an EMBL/GenBank/DDBJ whole genome shotgun (WGS) entry which is preliminary data.</text>
</comment>
<name>A0ABW2HEY2_9MICO</name>
<protein>
    <submittedName>
        <fullName evidence="3">DNA polymerase III subunit gamma/tau</fullName>
    </submittedName>
</protein>
<organism evidence="3 4">
    <name type="scientific">Microbacterium fluvii</name>
    <dbReference type="NCBI Taxonomy" id="415215"/>
    <lineage>
        <taxon>Bacteria</taxon>
        <taxon>Bacillati</taxon>
        <taxon>Actinomycetota</taxon>
        <taxon>Actinomycetes</taxon>
        <taxon>Micrococcales</taxon>
        <taxon>Microbacteriaceae</taxon>
        <taxon>Microbacterium</taxon>
    </lineage>
</organism>
<feature type="transmembrane region" description="Helical" evidence="2">
    <location>
        <begin position="75"/>
        <end position="96"/>
    </location>
</feature>
<reference evidence="4" key="1">
    <citation type="journal article" date="2019" name="Int. J. Syst. Evol. Microbiol.">
        <title>The Global Catalogue of Microorganisms (GCM) 10K type strain sequencing project: providing services to taxonomists for standard genome sequencing and annotation.</title>
        <authorList>
            <consortium name="The Broad Institute Genomics Platform"/>
            <consortium name="The Broad Institute Genome Sequencing Center for Infectious Disease"/>
            <person name="Wu L."/>
            <person name="Ma J."/>
        </authorList>
    </citation>
    <scope>NUCLEOTIDE SEQUENCE [LARGE SCALE GENOMIC DNA]</scope>
    <source>
        <strain evidence="4">CGMCC 1.15772</strain>
    </source>
</reference>
<feature type="region of interest" description="Disordered" evidence="1">
    <location>
        <begin position="1"/>
        <end position="30"/>
    </location>
</feature>
<keyword evidence="2" id="KW-0472">Membrane</keyword>
<dbReference type="EMBL" id="JBHTBE010000001">
    <property type="protein sequence ID" value="MFC7268518.1"/>
    <property type="molecule type" value="Genomic_DNA"/>
</dbReference>
<sequence>MPREDDDALTWDGDDDPTLDAGVDDAPAPSRLPAGYTAVGKGSEALDAAVAPAQDSPATASTVDITGEPAPLGNVALVTFGVLGGIHLLYAVGWFVGGQSLNLVAQLFLEPAGFTAAWLLASLAPLVWFATTLVLTRGAAVWKRMLPLIVGVVVLIPWPFLMAGVR</sequence>
<evidence type="ECO:0000313" key="4">
    <source>
        <dbReference type="Proteomes" id="UP001596507"/>
    </source>
</evidence>
<evidence type="ECO:0000256" key="1">
    <source>
        <dbReference type="SAM" id="MobiDB-lite"/>
    </source>
</evidence>
<proteinExistence type="predicted"/>
<feature type="transmembrane region" description="Helical" evidence="2">
    <location>
        <begin position="148"/>
        <end position="165"/>
    </location>
</feature>
<feature type="compositionally biased region" description="Acidic residues" evidence="1">
    <location>
        <begin position="1"/>
        <end position="18"/>
    </location>
</feature>
<keyword evidence="4" id="KW-1185">Reference proteome</keyword>
<gene>
    <name evidence="3" type="ORF">ACFQRL_06065</name>
</gene>
<feature type="transmembrane region" description="Helical" evidence="2">
    <location>
        <begin position="116"/>
        <end position="136"/>
    </location>
</feature>
<dbReference type="RefSeq" id="WP_262873413.1">
    <property type="nucleotide sequence ID" value="NZ_BAABKW010000002.1"/>
</dbReference>